<feature type="transmembrane region" description="Helical" evidence="1">
    <location>
        <begin position="401"/>
        <end position="419"/>
    </location>
</feature>
<dbReference type="EMBL" id="CP042434">
    <property type="protein sequence ID" value="QEC72577.1"/>
    <property type="molecule type" value="Genomic_DNA"/>
</dbReference>
<evidence type="ECO:0000313" key="4">
    <source>
        <dbReference type="EMBL" id="QEC72577.1"/>
    </source>
</evidence>
<dbReference type="OrthoDB" id="319167at2"/>
<dbReference type="InterPro" id="IPR057436">
    <property type="entry name" value="5TMH_Lnb"/>
</dbReference>
<dbReference type="KEGG" id="agi:FSB73_13705"/>
<reference evidence="4 5" key="1">
    <citation type="journal article" date="2017" name="Int. J. Syst. Evol. Microbiol.">
        <title>Arachidicoccus ginsenosidivorans sp. nov., with ginsenoside-converting activity isolated from ginseng cultivating soil.</title>
        <authorList>
            <person name="Siddiqi M.Z."/>
            <person name="Aslam Z."/>
            <person name="Im W.T."/>
        </authorList>
    </citation>
    <scope>NUCLEOTIDE SEQUENCE [LARGE SCALE GENOMIC DNA]</scope>
    <source>
        <strain evidence="4 5">Gsoil 809</strain>
    </source>
</reference>
<feature type="transmembrane region" description="Helical" evidence="1">
    <location>
        <begin position="377"/>
        <end position="395"/>
    </location>
</feature>
<evidence type="ECO:0000313" key="5">
    <source>
        <dbReference type="Proteomes" id="UP000321291"/>
    </source>
</evidence>
<evidence type="ECO:0000259" key="2">
    <source>
        <dbReference type="Pfam" id="PF13387"/>
    </source>
</evidence>
<evidence type="ECO:0000259" key="3">
    <source>
        <dbReference type="Pfam" id="PF25221"/>
    </source>
</evidence>
<sequence>MQIILNIPMRFKRVITLVGLLMCLTGTLISQPARVQPAEAGAHQQATQLTLQNAAQNDSTLLADPLTVSLLTCAPGADLYSSFGHTAIRIQNKLLHTDYVFNYGTFQFDQPNFYLKFIRGKLEFMLSIATFEEFMYEYRVTQRSVTEQVLNLNATEKQQILDFLKDNYQPAKRYYKYDFLYDNCATRIRDILFTQIKGTAIKGKIVADHTSFRDLIYHYLDKAGQPWSKLGIDILLGSRIDIPVDNQTAMFLPDYLSAGADAATLAAKPYVTSEKKIIDLPSPISPSSKYLPLVLIGVVCLLLLWSYYLLRRKPKAQLILDSLLLYITGLLGVLLLFMWFGTDHQACKDNFNLLWAMPLNLIAGFFIWRRPGWLKKYFIIMLVVTAILLAFWWGLPQHFNIALLPFCILMLIRYGALATQKKIGH</sequence>
<feature type="domain" description="Lnb-like transmembrane" evidence="3">
    <location>
        <begin position="291"/>
        <end position="419"/>
    </location>
</feature>
<keyword evidence="1" id="KW-1133">Transmembrane helix</keyword>
<dbReference type="Proteomes" id="UP000321291">
    <property type="component" value="Chromosome"/>
</dbReference>
<organism evidence="4 5">
    <name type="scientific">Arachidicoccus ginsenosidivorans</name>
    <dbReference type="NCBI Taxonomy" id="496057"/>
    <lineage>
        <taxon>Bacteria</taxon>
        <taxon>Pseudomonadati</taxon>
        <taxon>Bacteroidota</taxon>
        <taxon>Chitinophagia</taxon>
        <taxon>Chitinophagales</taxon>
        <taxon>Chitinophagaceae</taxon>
        <taxon>Arachidicoccus</taxon>
    </lineage>
</organism>
<feature type="transmembrane region" description="Helical" evidence="1">
    <location>
        <begin position="290"/>
        <end position="310"/>
    </location>
</feature>
<name>A0A5B8VM18_9BACT</name>
<dbReference type="Pfam" id="PF25221">
    <property type="entry name" value="5TMH_Lnb"/>
    <property type="match status" value="1"/>
</dbReference>
<feature type="transmembrane region" description="Helical" evidence="1">
    <location>
        <begin position="352"/>
        <end position="368"/>
    </location>
</feature>
<protein>
    <submittedName>
        <fullName evidence="4">DUF4105 domain-containing protein</fullName>
    </submittedName>
</protein>
<accession>A0A5B8VM18</accession>
<gene>
    <name evidence="4" type="ORF">FSB73_13705</name>
</gene>
<dbReference type="Pfam" id="PF13387">
    <property type="entry name" value="Lnb_N"/>
    <property type="match status" value="1"/>
</dbReference>
<feature type="domain" description="Lnb N-terminal periplasmic" evidence="2">
    <location>
        <begin position="60"/>
        <end position="193"/>
    </location>
</feature>
<dbReference type="AlphaFoldDB" id="A0A5B8VM18"/>
<evidence type="ECO:0000256" key="1">
    <source>
        <dbReference type="SAM" id="Phobius"/>
    </source>
</evidence>
<proteinExistence type="predicted"/>
<keyword evidence="1" id="KW-0812">Transmembrane</keyword>
<dbReference type="InterPro" id="IPR025178">
    <property type="entry name" value="Lnb_N"/>
</dbReference>
<dbReference type="RefSeq" id="WP_146783249.1">
    <property type="nucleotide sequence ID" value="NZ_CP042434.1"/>
</dbReference>
<feature type="transmembrane region" description="Helical" evidence="1">
    <location>
        <begin position="322"/>
        <end position="340"/>
    </location>
</feature>
<keyword evidence="1" id="KW-0472">Membrane</keyword>
<keyword evidence="5" id="KW-1185">Reference proteome</keyword>